<feature type="domain" description="C2H2-type" evidence="13">
    <location>
        <begin position="267"/>
        <end position="294"/>
    </location>
</feature>
<dbReference type="GO" id="GO:0000978">
    <property type="term" value="F:RNA polymerase II cis-regulatory region sequence-specific DNA binding"/>
    <property type="evidence" value="ECO:0007669"/>
    <property type="project" value="TreeGrafter"/>
</dbReference>
<gene>
    <name evidence="14" type="primary">ZNF296</name>
</gene>
<evidence type="ECO:0000259" key="13">
    <source>
        <dbReference type="PROSITE" id="PS50157"/>
    </source>
</evidence>
<evidence type="ECO:0000313" key="15">
    <source>
        <dbReference type="Proteomes" id="UP001501920"/>
    </source>
</evidence>
<reference evidence="14" key="3">
    <citation type="submission" date="2025-09" db="UniProtKB">
        <authorList>
            <consortium name="Ensembl"/>
        </authorList>
    </citation>
    <scope>IDENTIFICATION</scope>
</reference>
<feature type="region of interest" description="Disordered" evidence="12">
    <location>
        <begin position="75"/>
        <end position="94"/>
    </location>
</feature>
<dbReference type="InterPro" id="IPR051497">
    <property type="entry name" value="Dev/Hematopoietic_TF"/>
</dbReference>
<dbReference type="PANTHER" id="PTHR45993">
    <property type="entry name" value="B-CELL LYMPHOMA/LEUKEMIA 11"/>
    <property type="match status" value="1"/>
</dbReference>
<comment type="subcellular location">
    <subcellularLocation>
        <location evidence="1">Nucleus</location>
    </subcellularLocation>
</comment>
<evidence type="ECO:0000256" key="10">
    <source>
        <dbReference type="ARBA" id="ARBA00023242"/>
    </source>
</evidence>
<dbReference type="PROSITE" id="PS50157">
    <property type="entry name" value="ZINC_FINGER_C2H2_2"/>
    <property type="match status" value="5"/>
</dbReference>
<keyword evidence="7" id="KW-0832">Ubl conjugation</keyword>
<sequence>MSRRKLGSRPQHLSVIQDAPEATVTPSSSPSPDHAGLPTVGGSDLLTCGQCGQAFPLAHILTFIQHKQGGCSSVRTGPVSHTPQSPANRTLRCSPGSQVEAGYVELTRVTDRRWEEEPGVKAEANRADEPSSFTCQVCERVLPTAWALLQHAQHKHSLNLYQVESSHAPNVSKPTATMDIRHLGATLASAFNSTSKRLPRSNQPARPHQPSAPSPAGPDLQGLNFSLCLQRLAEVSCSSGGVVPSPSQSPPAASPFPHSTPSLLGTFSCEVCGQSFQSLRSLSAHRRTHACERPYHCGMCQLTFSQSGELARHMRSHRRAPTMDEVENGQTSLSQAPGDGSTASLGNHGAELDLSKYPAAGTSLMLLSSQSGAAGRGLPRFYQPQVEAGQDEEVQGEPQQPSPYSSPSEGSLESGETGGSGESGIASGNCTPKRPERENEREVEAEAVDLVQEWQQDHERRQVSSGAGRKKREEACEFCGKRFRNSSNLTVHRRSHTGERPYRCGLCSYACAQSSKLTRHMKTHGARGSRAPFQCQLCSVPFTVYATLEKHLKKVHGVNQATAGVYSHSPPVNYANLTVKLEDDPASNHSEAPVQGLTEANMDMYENLKEEDSEMRLDSAASPTPEDCSGKADLSLAPNTA</sequence>
<feature type="compositionally biased region" description="Polar residues" evidence="12">
    <location>
        <begin position="193"/>
        <end position="204"/>
    </location>
</feature>
<accession>A0AAR2IJ17</accession>
<feature type="domain" description="C2H2-type" evidence="13">
    <location>
        <begin position="295"/>
        <end position="322"/>
    </location>
</feature>
<reference evidence="14 15" key="1">
    <citation type="submission" date="2020-10" db="EMBL/GenBank/DDBJ databases">
        <title>Pygocentrus nattereri (red-bellied piranha) genome, fPygNat1, primary haplotype.</title>
        <authorList>
            <person name="Myers G."/>
            <person name="Meyer A."/>
            <person name="Karagic N."/>
            <person name="Pippel M."/>
            <person name="Winkler S."/>
            <person name="Tracey A."/>
            <person name="Wood J."/>
            <person name="Formenti G."/>
            <person name="Howe K."/>
            <person name="Fedrigo O."/>
            <person name="Jarvis E.D."/>
        </authorList>
    </citation>
    <scope>NUCLEOTIDE SEQUENCE [LARGE SCALE GENOMIC DNA]</scope>
</reference>
<dbReference type="InterPro" id="IPR013087">
    <property type="entry name" value="Znf_C2H2_type"/>
</dbReference>
<keyword evidence="4" id="KW-0677">Repeat</keyword>
<evidence type="ECO:0000256" key="6">
    <source>
        <dbReference type="ARBA" id="ARBA00022833"/>
    </source>
</evidence>
<feature type="region of interest" description="Disordered" evidence="12">
    <location>
        <begin position="603"/>
        <end position="641"/>
    </location>
</feature>
<dbReference type="FunFam" id="3.30.160.60:FF:000055">
    <property type="entry name" value="B-cell lymphoma/leukemia 11A isoform X1"/>
    <property type="match status" value="1"/>
</dbReference>
<evidence type="ECO:0000256" key="5">
    <source>
        <dbReference type="ARBA" id="ARBA00022771"/>
    </source>
</evidence>
<dbReference type="CTD" id="162979"/>
<evidence type="ECO:0000256" key="11">
    <source>
        <dbReference type="PROSITE-ProRule" id="PRU00042"/>
    </source>
</evidence>
<keyword evidence="9" id="KW-0804">Transcription</keyword>
<feature type="domain" description="C2H2-type" evidence="13">
    <location>
        <begin position="502"/>
        <end position="529"/>
    </location>
</feature>
<evidence type="ECO:0000256" key="8">
    <source>
        <dbReference type="ARBA" id="ARBA00023015"/>
    </source>
</evidence>
<feature type="region of interest" description="Disordered" evidence="12">
    <location>
        <begin position="239"/>
        <end position="258"/>
    </location>
</feature>
<evidence type="ECO:0000256" key="3">
    <source>
        <dbReference type="ARBA" id="ARBA00022723"/>
    </source>
</evidence>
<dbReference type="Pfam" id="PF00096">
    <property type="entry name" value="zf-C2H2"/>
    <property type="match status" value="4"/>
</dbReference>
<keyword evidence="15" id="KW-1185">Reference proteome</keyword>
<evidence type="ECO:0000256" key="12">
    <source>
        <dbReference type="SAM" id="MobiDB-lite"/>
    </source>
</evidence>
<dbReference type="GO" id="GO:0008270">
    <property type="term" value="F:zinc ion binding"/>
    <property type="evidence" value="ECO:0007669"/>
    <property type="project" value="UniProtKB-KW"/>
</dbReference>
<dbReference type="GeneID" id="108433432"/>
<dbReference type="Gene3D" id="3.30.160.60">
    <property type="entry name" value="Classic Zinc Finger"/>
    <property type="match status" value="4"/>
</dbReference>
<dbReference type="RefSeq" id="XP_017563480.1">
    <property type="nucleotide sequence ID" value="XM_017707991.2"/>
</dbReference>
<dbReference type="SMART" id="SM00355">
    <property type="entry name" value="ZnF_C2H2"/>
    <property type="match status" value="6"/>
</dbReference>
<feature type="compositionally biased region" description="Basic and acidic residues" evidence="12">
    <location>
        <begin position="606"/>
        <end position="617"/>
    </location>
</feature>
<dbReference type="PROSITE" id="PS00028">
    <property type="entry name" value="ZINC_FINGER_C2H2_1"/>
    <property type="match status" value="6"/>
</dbReference>
<feature type="domain" description="C2H2-type" evidence="13">
    <location>
        <begin position="533"/>
        <end position="561"/>
    </location>
</feature>
<protein>
    <recommendedName>
        <fullName evidence="13">C2H2-type domain-containing protein</fullName>
    </recommendedName>
</protein>
<organism evidence="14 15">
    <name type="scientific">Pygocentrus nattereri</name>
    <name type="common">Red-bellied piranha</name>
    <dbReference type="NCBI Taxonomy" id="42514"/>
    <lineage>
        <taxon>Eukaryota</taxon>
        <taxon>Metazoa</taxon>
        <taxon>Chordata</taxon>
        <taxon>Craniata</taxon>
        <taxon>Vertebrata</taxon>
        <taxon>Euteleostomi</taxon>
        <taxon>Actinopterygii</taxon>
        <taxon>Neopterygii</taxon>
        <taxon>Teleostei</taxon>
        <taxon>Ostariophysi</taxon>
        <taxon>Characiformes</taxon>
        <taxon>Characoidei</taxon>
        <taxon>Pygocentrus</taxon>
    </lineage>
</organism>
<evidence type="ECO:0000256" key="7">
    <source>
        <dbReference type="ARBA" id="ARBA00022843"/>
    </source>
</evidence>
<feature type="region of interest" description="Disordered" evidence="12">
    <location>
        <begin position="193"/>
        <end position="217"/>
    </location>
</feature>
<dbReference type="GO" id="GO:0005634">
    <property type="term" value="C:nucleus"/>
    <property type="evidence" value="ECO:0007669"/>
    <property type="project" value="UniProtKB-SubCell"/>
</dbReference>
<keyword evidence="10" id="KW-0539">Nucleus</keyword>
<keyword evidence="2" id="KW-1017">Isopeptide bond</keyword>
<dbReference type="Proteomes" id="UP001501920">
    <property type="component" value="Chromosome 7"/>
</dbReference>
<keyword evidence="3" id="KW-0479">Metal-binding</keyword>
<dbReference type="PANTHER" id="PTHR45993:SF8">
    <property type="entry name" value="ZINC FINGER PROTEIN 296"/>
    <property type="match status" value="1"/>
</dbReference>
<feature type="compositionally biased region" description="Low complexity" evidence="12">
    <location>
        <begin position="396"/>
        <end position="415"/>
    </location>
</feature>
<feature type="region of interest" description="Disordered" evidence="12">
    <location>
        <begin position="388"/>
        <end position="444"/>
    </location>
</feature>
<dbReference type="GO" id="GO:0045944">
    <property type="term" value="P:positive regulation of transcription by RNA polymerase II"/>
    <property type="evidence" value="ECO:0007669"/>
    <property type="project" value="TreeGrafter"/>
</dbReference>
<name>A0AAR2IJ17_PYGNA</name>
<feature type="compositionally biased region" description="Polar residues" evidence="12">
    <location>
        <begin position="75"/>
        <end position="88"/>
    </location>
</feature>
<dbReference type="FunFam" id="3.30.160.60:FF:000065">
    <property type="entry name" value="B-cell CLL/lymphoma 6, member B"/>
    <property type="match status" value="1"/>
</dbReference>
<dbReference type="GO" id="GO:0003700">
    <property type="term" value="F:DNA-binding transcription factor activity"/>
    <property type="evidence" value="ECO:0007669"/>
    <property type="project" value="TreeGrafter"/>
</dbReference>
<dbReference type="InterPro" id="IPR057448">
    <property type="entry name" value="BCL-11A_Znf_CCHC"/>
</dbReference>
<dbReference type="FunFam" id="3.30.160.60:FF:000046">
    <property type="entry name" value="Putative B-cell lymphoma/leukemia 11A"/>
    <property type="match status" value="1"/>
</dbReference>
<keyword evidence="6" id="KW-0862">Zinc</keyword>
<proteinExistence type="predicted"/>
<dbReference type="SUPFAM" id="SSF57667">
    <property type="entry name" value="beta-beta-alpha zinc fingers"/>
    <property type="match status" value="2"/>
</dbReference>
<feature type="compositionally biased region" description="Polar residues" evidence="12">
    <location>
        <begin position="328"/>
        <end position="345"/>
    </location>
</feature>
<dbReference type="GeneTree" id="ENSGT00940000160667"/>
<feature type="domain" description="C2H2-type" evidence="13">
    <location>
        <begin position="474"/>
        <end position="501"/>
    </location>
</feature>
<evidence type="ECO:0000256" key="1">
    <source>
        <dbReference type="ARBA" id="ARBA00004123"/>
    </source>
</evidence>
<dbReference type="AlphaFoldDB" id="A0AAR2IJ17"/>
<keyword evidence="8" id="KW-0805">Transcription regulation</keyword>
<evidence type="ECO:0000256" key="9">
    <source>
        <dbReference type="ARBA" id="ARBA00023163"/>
    </source>
</evidence>
<evidence type="ECO:0000313" key="14">
    <source>
        <dbReference type="Ensembl" id="ENSPNAP00000039700.1"/>
    </source>
</evidence>
<feature type="compositionally biased region" description="Basic and acidic residues" evidence="12">
    <location>
        <begin position="433"/>
        <end position="444"/>
    </location>
</feature>
<reference evidence="14" key="2">
    <citation type="submission" date="2025-08" db="UniProtKB">
        <authorList>
            <consortium name="Ensembl"/>
        </authorList>
    </citation>
    <scope>IDENTIFICATION</scope>
</reference>
<dbReference type="Pfam" id="PF25491">
    <property type="entry name" value="CCHC_BCL-11A"/>
    <property type="match status" value="1"/>
</dbReference>
<keyword evidence="5 11" id="KW-0863">Zinc-finger</keyword>
<dbReference type="InterPro" id="IPR036236">
    <property type="entry name" value="Znf_C2H2_sf"/>
</dbReference>
<evidence type="ECO:0000256" key="4">
    <source>
        <dbReference type="ARBA" id="ARBA00022737"/>
    </source>
</evidence>
<dbReference type="Ensembl" id="ENSPNAT00000041895.1">
    <property type="protein sequence ID" value="ENSPNAP00000039700.1"/>
    <property type="gene ID" value="ENSPNAG00000003573.2"/>
</dbReference>
<feature type="region of interest" description="Disordered" evidence="12">
    <location>
        <begin position="318"/>
        <end position="349"/>
    </location>
</feature>
<evidence type="ECO:0000256" key="2">
    <source>
        <dbReference type="ARBA" id="ARBA00022499"/>
    </source>
</evidence>
<feature type="region of interest" description="Disordered" evidence="12">
    <location>
        <begin position="1"/>
        <end position="38"/>
    </location>
</feature>